<comment type="caution">
    <text evidence="2">The sequence shown here is derived from an EMBL/GenBank/DDBJ whole genome shotgun (WGS) entry which is preliminary data.</text>
</comment>
<evidence type="ECO:0000259" key="1">
    <source>
        <dbReference type="PROSITE" id="PS51379"/>
    </source>
</evidence>
<dbReference type="Gene3D" id="3.30.70.20">
    <property type="match status" value="1"/>
</dbReference>
<organism evidence="2">
    <name type="scientific">Thermodesulfatator atlanticus</name>
    <dbReference type="NCBI Taxonomy" id="501497"/>
    <lineage>
        <taxon>Bacteria</taxon>
        <taxon>Pseudomonadati</taxon>
        <taxon>Thermodesulfobacteriota</taxon>
        <taxon>Thermodesulfobacteria</taxon>
        <taxon>Thermodesulfobacteriales</taxon>
        <taxon>Thermodesulfatatoraceae</taxon>
        <taxon>Thermodesulfatator</taxon>
    </lineage>
</organism>
<evidence type="ECO:0000313" key="2">
    <source>
        <dbReference type="EMBL" id="HHI96961.1"/>
    </source>
</evidence>
<gene>
    <name evidence="2" type="ORF">ENJ96_03840</name>
</gene>
<dbReference type="PROSITE" id="PS51379">
    <property type="entry name" value="4FE4S_FER_2"/>
    <property type="match status" value="2"/>
</dbReference>
<protein>
    <submittedName>
        <fullName evidence="2">4Fe-4S ferredoxin</fullName>
    </submittedName>
</protein>
<feature type="domain" description="4Fe-4S ferredoxin-type" evidence="1">
    <location>
        <begin position="37"/>
        <end position="66"/>
    </location>
</feature>
<dbReference type="InterPro" id="IPR052911">
    <property type="entry name" value="Corrinoid_activation_enz"/>
</dbReference>
<proteinExistence type="predicted"/>
<dbReference type="InterPro" id="IPR017896">
    <property type="entry name" value="4Fe4S_Fe-S-bd"/>
</dbReference>
<feature type="non-terminal residue" evidence="2">
    <location>
        <position position="188"/>
    </location>
</feature>
<dbReference type="SUPFAM" id="SSF54862">
    <property type="entry name" value="4Fe-4S ferredoxins"/>
    <property type="match status" value="1"/>
</dbReference>
<accession>A0A7V5U2I1</accession>
<feature type="domain" description="4Fe-4S ferredoxin-type" evidence="1">
    <location>
        <begin position="7"/>
        <end position="36"/>
    </location>
</feature>
<dbReference type="AlphaFoldDB" id="A0A7V5U2I1"/>
<sequence length="188" mass="20468">MAKILRRIVEIDEELCDGCGQCVPACAEGAIQIINGKARLVAEPLCDGLGACLGHCPRGAIKLVEREAAPFDEKMVEAFQAQQKAKACPGTQARFFGPSKHKGALSHWPIQIRLVPPQAPFLKDRPLLIAADCVGFSYPDFHQKLLAGQNLLIGCPKFDDPEAYFLKFKEIFAANPVKALTVAIMEVP</sequence>
<dbReference type="Proteomes" id="UP000886101">
    <property type="component" value="Unassembled WGS sequence"/>
</dbReference>
<reference evidence="2" key="1">
    <citation type="journal article" date="2020" name="mSystems">
        <title>Genome- and Community-Level Interaction Insights into Carbon Utilization and Element Cycling Functions of Hydrothermarchaeota in Hydrothermal Sediment.</title>
        <authorList>
            <person name="Zhou Z."/>
            <person name="Liu Y."/>
            <person name="Xu W."/>
            <person name="Pan J."/>
            <person name="Luo Z.H."/>
            <person name="Li M."/>
        </authorList>
    </citation>
    <scope>NUCLEOTIDE SEQUENCE [LARGE SCALE GENOMIC DNA]</scope>
    <source>
        <strain evidence="2">HyVt-533</strain>
    </source>
</reference>
<name>A0A7V5U2I1_9BACT</name>
<dbReference type="Pfam" id="PF12837">
    <property type="entry name" value="Fer4_6"/>
    <property type="match status" value="1"/>
</dbReference>
<dbReference type="PANTHER" id="PTHR42895">
    <property type="entry name" value="IRON-SULFUR CLUSTER-BINDING PROTEIN-RELATED"/>
    <property type="match status" value="1"/>
</dbReference>
<dbReference type="PANTHER" id="PTHR42895:SF1">
    <property type="entry name" value="IRON-SULFUR CLUSTER PROTEIN"/>
    <property type="match status" value="1"/>
</dbReference>
<dbReference type="EMBL" id="DROK01000114">
    <property type="protein sequence ID" value="HHI96961.1"/>
    <property type="molecule type" value="Genomic_DNA"/>
</dbReference>